<dbReference type="Proteomes" id="UP001152795">
    <property type="component" value="Unassembled WGS sequence"/>
</dbReference>
<evidence type="ECO:0000313" key="5">
    <source>
        <dbReference type="EMBL" id="CAB4022252.1"/>
    </source>
</evidence>
<comment type="similarity">
    <text evidence="1">Belongs to the NmrA-type oxidoreductase family.</text>
</comment>
<evidence type="ECO:0000256" key="2">
    <source>
        <dbReference type="ARBA" id="ARBA00022857"/>
    </source>
</evidence>
<dbReference type="Gene3D" id="3.40.50.720">
    <property type="entry name" value="NAD(P)-binding Rossmann-like Domain"/>
    <property type="match status" value="1"/>
</dbReference>
<feature type="domain" description="NmrA-like" evidence="4">
    <location>
        <begin position="38"/>
        <end position="295"/>
    </location>
</feature>
<keyword evidence="2" id="KW-0521">NADP</keyword>
<name>A0A6S7K1D5_PARCT</name>
<evidence type="ECO:0000256" key="3">
    <source>
        <dbReference type="ARBA" id="ARBA00040296"/>
    </source>
</evidence>
<dbReference type="InterPro" id="IPR036291">
    <property type="entry name" value="NAD(P)-bd_dom_sf"/>
</dbReference>
<keyword evidence="6" id="KW-1185">Reference proteome</keyword>
<organism evidence="5 6">
    <name type="scientific">Paramuricea clavata</name>
    <name type="common">Red gorgonian</name>
    <name type="synonym">Violescent sea-whip</name>
    <dbReference type="NCBI Taxonomy" id="317549"/>
    <lineage>
        <taxon>Eukaryota</taxon>
        <taxon>Metazoa</taxon>
        <taxon>Cnidaria</taxon>
        <taxon>Anthozoa</taxon>
        <taxon>Octocorallia</taxon>
        <taxon>Malacalcyonacea</taxon>
        <taxon>Plexauridae</taxon>
        <taxon>Paramuricea</taxon>
    </lineage>
</organism>
<dbReference type="AlphaFoldDB" id="A0A6S7K1D5"/>
<evidence type="ECO:0000256" key="1">
    <source>
        <dbReference type="ARBA" id="ARBA00006328"/>
    </source>
</evidence>
<dbReference type="InterPro" id="IPR051164">
    <property type="entry name" value="NmrA-like_oxidored"/>
</dbReference>
<dbReference type="Gene3D" id="3.90.25.10">
    <property type="entry name" value="UDP-galactose 4-epimerase, domain 1"/>
    <property type="match status" value="1"/>
</dbReference>
<evidence type="ECO:0000259" key="4">
    <source>
        <dbReference type="Pfam" id="PF05368"/>
    </source>
</evidence>
<reference evidence="5" key="1">
    <citation type="submission" date="2020-04" db="EMBL/GenBank/DDBJ databases">
        <authorList>
            <person name="Alioto T."/>
            <person name="Alioto T."/>
            <person name="Gomez Garrido J."/>
        </authorList>
    </citation>
    <scope>NUCLEOTIDE SEQUENCE</scope>
    <source>
        <strain evidence="5">A484AB</strain>
    </source>
</reference>
<dbReference type="InterPro" id="IPR008030">
    <property type="entry name" value="NmrA-like"/>
</dbReference>
<dbReference type="PANTHER" id="PTHR42748">
    <property type="entry name" value="NITROGEN METABOLITE REPRESSION PROTEIN NMRA FAMILY MEMBER"/>
    <property type="match status" value="1"/>
</dbReference>
<dbReference type="OrthoDB" id="300709at2759"/>
<gene>
    <name evidence="5" type="ORF">PACLA_8A002999</name>
</gene>
<accession>A0A6S7K1D5</accession>
<evidence type="ECO:0000313" key="6">
    <source>
        <dbReference type="Proteomes" id="UP001152795"/>
    </source>
</evidence>
<dbReference type="PANTHER" id="PTHR42748:SF18">
    <property type="entry name" value="NMRA-LIKE DOMAIN-CONTAINING PROTEIN"/>
    <property type="match status" value="1"/>
</dbReference>
<dbReference type="SUPFAM" id="SSF51735">
    <property type="entry name" value="NAD(P)-binding Rossmann-fold domains"/>
    <property type="match status" value="1"/>
</dbReference>
<proteinExistence type="inferred from homology"/>
<comment type="caution">
    <text evidence="5">The sequence shown here is derived from an EMBL/GenBank/DDBJ whole genome shotgun (WGS) entry which is preliminary data.</text>
</comment>
<protein>
    <recommendedName>
        <fullName evidence="3">NmrA-like family domain-containing protein 1</fullName>
    </recommendedName>
</protein>
<dbReference type="EMBL" id="CACRXK020011884">
    <property type="protein sequence ID" value="CAB4022252.1"/>
    <property type="molecule type" value="Genomic_DNA"/>
</dbReference>
<sequence length="331" mass="36547">MDVQFLLRISCFLLIGVTLGEAYFIVRDGPQDAKPKKPIIFVIGADGLVGRTAVSALSSMHGKSVEIRAGVRNPAKAKRLESLTGVTVVQAELGKKARLRKLFEDVNAVYIISSGNDVEDRAQCAIDTATAAKDAGVEYILLYSLAVAERPDTIFGKQHKQIETAVSKLGVPYTILRLPLLVDNLLAHRTSIKNMSTIYWPARPNASFTPVVTKDASIAASFILASPKKHVGKIYTIVSDRVTYSEIADAFTKALGRHVGYVRISYKDAKAFLQKHRFSKIRAEAIMEMYRLVDAGSCVTNRKSLNDFSNITGQKPTKVRSWINKHTFLFK</sequence>
<dbReference type="Pfam" id="PF05368">
    <property type="entry name" value="NmrA"/>
    <property type="match status" value="1"/>
</dbReference>